<comment type="caution">
    <text evidence="1">The sequence shown here is derived from an EMBL/GenBank/DDBJ whole genome shotgun (WGS) entry which is preliminary data.</text>
</comment>
<name>A0A8H6X972_9AGAR</name>
<dbReference type="Proteomes" id="UP000620124">
    <property type="component" value="Unassembled WGS sequence"/>
</dbReference>
<dbReference type="Gene3D" id="1.25.40.10">
    <property type="entry name" value="Tetratricopeptide repeat domain"/>
    <property type="match status" value="1"/>
</dbReference>
<protein>
    <recommendedName>
        <fullName evidence="3">TPR-like protein</fullName>
    </recommendedName>
</protein>
<reference evidence="1" key="1">
    <citation type="submission" date="2020-05" db="EMBL/GenBank/DDBJ databases">
        <title>Mycena genomes resolve the evolution of fungal bioluminescence.</title>
        <authorList>
            <person name="Tsai I.J."/>
        </authorList>
    </citation>
    <scope>NUCLEOTIDE SEQUENCE</scope>
    <source>
        <strain evidence="1">CCC161011</strain>
    </source>
</reference>
<dbReference type="InterPro" id="IPR011990">
    <property type="entry name" value="TPR-like_helical_dom_sf"/>
</dbReference>
<evidence type="ECO:0000313" key="2">
    <source>
        <dbReference type="Proteomes" id="UP000620124"/>
    </source>
</evidence>
<organism evidence="1 2">
    <name type="scientific">Mycena venus</name>
    <dbReference type="NCBI Taxonomy" id="2733690"/>
    <lineage>
        <taxon>Eukaryota</taxon>
        <taxon>Fungi</taxon>
        <taxon>Dikarya</taxon>
        <taxon>Basidiomycota</taxon>
        <taxon>Agaricomycotina</taxon>
        <taxon>Agaricomycetes</taxon>
        <taxon>Agaricomycetidae</taxon>
        <taxon>Agaricales</taxon>
        <taxon>Marasmiineae</taxon>
        <taxon>Mycenaceae</taxon>
        <taxon>Mycena</taxon>
    </lineage>
</organism>
<accession>A0A8H6X972</accession>
<evidence type="ECO:0008006" key="3">
    <source>
        <dbReference type="Google" id="ProtNLM"/>
    </source>
</evidence>
<keyword evidence="2" id="KW-1185">Reference proteome</keyword>
<gene>
    <name evidence="1" type="ORF">MVEN_02175700</name>
</gene>
<dbReference type="OrthoDB" id="2691276at2759"/>
<proteinExistence type="predicted"/>
<dbReference type="AlphaFoldDB" id="A0A8H6X972"/>
<evidence type="ECO:0000313" key="1">
    <source>
        <dbReference type="EMBL" id="KAF7336274.1"/>
    </source>
</evidence>
<sequence length="419" mass="47771">MPEQDFAIAEDVYELSTGSEVSYLKWVSLDANEEEIERLEDLSVQTPRGHPDFSMSREMLADAYVWRYSNSRDPAVANAELSEVASFRKRCKAWGSLELLEQDMLKYRDTVAQSPADSIEWARLLLDLGVAFRRLWTSFLQTDPKRRSACKKLQGCLEIGICVWETQKTLIAQSKKFHEAVDRIPLEFPEQAGYLQDLAVAFSDRYQRLNMVDDLEAATRKYLEALDLTPGTHPDRAGCLQGLSTSLKDRYLRFGVQQDLDSAIQTGEAAVKLVQADHPHKANYLQSLAALFAIQYETGKNSNTLKAVHMYYAQSFELPIVDVEPFWHAAISWASFANAYQPSFSSTAYETAFNLLPEIAWIGHAIPHHEAFITVDYGGYPLEHSQVCPYMHVPLQILSFLHIQQHWDLSWRLKLKNVL</sequence>
<dbReference type="EMBL" id="JACAZI010000023">
    <property type="protein sequence ID" value="KAF7336274.1"/>
    <property type="molecule type" value="Genomic_DNA"/>
</dbReference>